<sequence>METIGTIKEIWRYPVSSLGGELCSDVLVGRKGVEGDRQYALFDPATGSVAAPEKDARWRPALFLNSAIDAEGARICFPDGTWHHVADPRLPPMLSDHFGFNVAVGRYMEPDQRTVSLPQVSNRYGVAPIHVVTTASLKKLETFVPLARIDRRRFRPNILVDAKTDAGFAEMGWIDETVHFGASMCKITEPAKRCGMTLVAQPGLDEEAEVLRSIVRHAGRSLGVYCDILKAGMIHVGAIVERDA</sequence>
<gene>
    <name evidence="2" type="ORF">J2T09_004709</name>
</gene>
<name>A0ABT9Q1C9_9HYPH</name>
<dbReference type="InterPro" id="IPR011037">
    <property type="entry name" value="Pyrv_Knase-like_insert_dom_sf"/>
</dbReference>
<dbReference type="EMBL" id="JAUSRF010000020">
    <property type="protein sequence ID" value="MDP9839929.1"/>
    <property type="molecule type" value="Genomic_DNA"/>
</dbReference>
<dbReference type="PROSITE" id="PS51340">
    <property type="entry name" value="MOSC"/>
    <property type="match status" value="1"/>
</dbReference>
<evidence type="ECO:0000259" key="1">
    <source>
        <dbReference type="PROSITE" id="PS51340"/>
    </source>
</evidence>
<dbReference type="RefSeq" id="WP_306839045.1">
    <property type="nucleotide sequence ID" value="NZ_JAUSRF010000020.1"/>
</dbReference>
<comment type="caution">
    <text evidence="2">The sequence shown here is derived from an EMBL/GenBank/DDBJ whole genome shotgun (WGS) entry which is preliminary data.</text>
</comment>
<proteinExistence type="predicted"/>
<accession>A0ABT9Q1C9</accession>
<dbReference type="SUPFAM" id="SSF50800">
    <property type="entry name" value="PK beta-barrel domain-like"/>
    <property type="match status" value="1"/>
</dbReference>
<protein>
    <submittedName>
        <fullName evidence="2">Uncharacterized protein YcbX</fullName>
    </submittedName>
</protein>
<evidence type="ECO:0000313" key="2">
    <source>
        <dbReference type="EMBL" id="MDP9839929.1"/>
    </source>
</evidence>
<dbReference type="Gene3D" id="2.40.33.20">
    <property type="entry name" value="PK beta-barrel domain-like"/>
    <property type="match status" value="1"/>
</dbReference>
<keyword evidence="3" id="KW-1185">Reference proteome</keyword>
<dbReference type="InterPro" id="IPR005302">
    <property type="entry name" value="MoCF_Sase_C"/>
</dbReference>
<feature type="domain" description="MOSC" evidence="1">
    <location>
        <begin position="87"/>
        <end position="243"/>
    </location>
</feature>
<reference evidence="2 3" key="1">
    <citation type="submission" date="2023-07" db="EMBL/GenBank/DDBJ databases">
        <title>Sorghum-associated microbial communities from plants grown in Nebraska, USA.</title>
        <authorList>
            <person name="Schachtman D."/>
        </authorList>
    </citation>
    <scope>NUCLEOTIDE SEQUENCE [LARGE SCALE GENOMIC DNA]</scope>
    <source>
        <strain evidence="2 3">DS1307</strain>
    </source>
</reference>
<evidence type="ECO:0000313" key="3">
    <source>
        <dbReference type="Proteomes" id="UP001241472"/>
    </source>
</evidence>
<organism evidence="2 3">
    <name type="scientific">Neorhizobium huautlense</name>
    <dbReference type="NCBI Taxonomy" id="67774"/>
    <lineage>
        <taxon>Bacteria</taxon>
        <taxon>Pseudomonadati</taxon>
        <taxon>Pseudomonadota</taxon>
        <taxon>Alphaproteobacteria</taxon>
        <taxon>Hyphomicrobiales</taxon>
        <taxon>Rhizobiaceae</taxon>
        <taxon>Rhizobium/Agrobacterium group</taxon>
        <taxon>Neorhizobium</taxon>
    </lineage>
</organism>
<dbReference type="Proteomes" id="UP001241472">
    <property type="component" value="Unassembled WGS sequence"/>
</dbReference>
<dbReference type="Pfam" id="PF03473">
    <property type="entry name" value="MOSC"/>
    <property type="match status" value="1"/>
</dbReference>